<organism evidence="1 2">
    <name type="scientific">Alteromonas ponticola</name>
    <dbReference type="NCBI Taxonomy" id="2720613"/>
    <lineage>
        <taxon>Bacteria</taxon>
        <taxon>Pseudomonadati</taxon>
        <taxon>Pseudomonadota</taxon>
        <taxon>Gammaproteobacteria</taxon>
        <taxon>Alteromonadales</taxon>
        <taxon>Alteromonadaceae</taxon>
        <taxon>Alteromonas/Salinimonas group</taxon>
        <taxon>Alteromonas</taxon>
    </lineage>
</organism>
<accession>A0ABX1QZE9</accession>
<evidence type="ECO:0000313" key="1">
    <source>
        <dbReference type="EMBL" id="NMH58741.1"/>
    </source>
</evidence>
<sequence length="412" mass="47250">MNKRVLIIGFVWPEPNSSAAGQNMMGIIHALKQADWEVHFASAATDSYHKADISALGIHCESITLNDSSFDNYIARLTPSVVIFDRFMTEEQFSWRVKRTCAEAVRIINTEDLHSLRHTRHEAVKRSHPTPYVSDIENEITQREIAAILRSDLTLIISEHELTMLTEKFHIPHQQLLHLPLLETAFHCENPTFAHRKDFVWIGNFRHAPNWDATLQLKQHIWPKIRQKLPDANLTVLGAYPPKKATQLDDNKSGFRVKGWVEDISRELPLHRVMLAPLRFGAGIKGKLLAAMHANMPSVTTSVGAEGIASAKEWPGFVTDDWQLFAHQAVTLYENSNYWHEQQARIAEVLAPKFDTKHNKARLVTRISQLAEQLDKHRAALPLQFVMWQQSLRSTQYMSQWIEEKNKTKSQV</sequence>
<dbReference type="Pfam" id="PF13692">
    <property type="entry name" value="Glyco_trans_1_4"/>
    <property type="match status" value="1"/>
</dbReference>
<gene>
    <name evidence="1" type="ORF">HCJ96_01720</name>
</gene>
<dbReference type="Gene3D" id="3.40.50.2000">
    <property type="entry name" value="Glycogen Phosphorylase B"/>
    <property type="match status" value="1"/>
</dbReference>
<evidence type="ECO:0000313" key="2">
    <source>
        <dbReference type="Proteomes" id="UP000709336"/>
    </source>
</evidence>
<protein>
    <submittedName>
        <fullName evidence="1">Glycosyltransferase</fullName>
    </submittedName>
</protein>
<proteinExistence type="predicted"/>
<dbReference type="Proteomes" id="UP000709336">
    <property type="component" value="Unassembled WGS sequence"/>
</dbReference>
<comment type="caution">
    <text evidence="1">The sequence shown here is derived from an EMBL/GenBank/DDBJ whole genome shotgun (WGS) entry which is preliminary data.</text>
</comment>
<dbReference type="SUPFAM" id="SSF53756">
    <property type="entry name" value="UDP-Glycosyltransferase/glycogen phosphorylase"/>
    <property type="match status" value="1"/>
</dbReference>
<keyword evidence="2" id="KW-1185">Reference proteome</keyword>
<name>A0ABX1QZE9_9ALTE</name>
<dbReference type="EMBL" id="JAATNW010000001">
    <property type="protein sequence ID" value="NMH58741.1"/>
    <property type="molecule type" value="Genomic_DNA"/>
</dbReference>
<reference evidence="1 2" key="1">
    <citation type="submission" date="2020-03" db="EMBL/GenBank/DDBJ databases">
        <title>Alteromonas ponticola sp. nov., isolated from seawater.</title>
        <authorList>
            <person name="Yoon J.-H."/>
            <person name="Kim Y.-O."/>
        </authorList>
    </citation>
    <scope>NUCLEOTIDE SEQUENCE [LARGE SCALE GENOMIC DNA]</scope>
    <source>
        <strain evidence="1 2">MYP5</strain>
    </source>
</reference>
<dbReference type="RefSeq" id="WP_169209293.1">
    <property type="nucleotide sequence ID" value="NZ_JAATNW010000001.1"/>
</dbReference>